<accession>A0ABW2GXA1</accession>
<evidence type="ECO:0000313" key="1">
    <source>
        <dbReference type="EMBL" id="MFC7244550.1"/>
    </source>
</evidence>
<comment type="caution">
    <text evidence="1">The sequence shown here is derived from an EMBL/GenBank/DDBJ whole genome shotgun (WGS) entry which is preliminary data.</text>
</comment>
<proteinExistence type="predicted"/>
<dbReference type="RefSeq" id="WP_376807575.1">
    <property type="nucleotide sequence ID" value="NZ_JBHTAC010000017.1"/>
</dbReference>
<keyword evidence="2" id="KW-1185">Reference proteome</keyword>
<protein>
    <recommendedName>
        <fullName evidence="3">Secreted protein with PEP-CTERM sorting signal</fullName>
    </recommendedName>
</protein>
<evidence type="ECO:0008006" key="3">
    <source>
        <dbReference type="Google" id="ProtNLM"/>
    </source>
</evidence>
<dbReference type="EMBL" id="JBHTAC010000017">
    <property type="protein sequence ID" value="MFC7244550.1"/>
    <property type="molecule type" value="Genomic_DNA"/>
</dbReference>
<sequence length="64" mass="6617">MNPWIVGGVVLGLILVLAVVADRRGKRHGHINPPENYYDGNPMIHAAREVGTLTSAGGGANGGV</sequence>
<gene>
    <name evidence="1" type="ORF">ACFQO7_18910</name>
</gene>
<organism evidence="1 2">
    <name type="scientific">Catellatospora aurea</name>
    <dbReference type="NCBI Taxonomy" id="1337874"/>
    <lineage>
        <taxon>Bacteria</taxon>
        <taxon>Bacillati</taxon>
        <taxon>Actinomycetota</taxon>
        <taxon>Actinomycetes</taxon>
        <taxon>Micromonosporales</taxon>
        <taxon>Micromonosporaceae</taxon>
        <taxon>Catellatospora</taxon>
    </lineage>
</organism>
<evidence type="ECO:0000313" key="2">
    <source>
        <dbReference type="Proteomes" id="UP001596392"/>
    </source>
</evidence>
<name>A0ABW2GXA1_9ACTN</name>
<dbReference type="Proteomes" id="UP001596392">
    <property type="component" value="Unassembled WGS sequence"/>
</dbReference>
<reference evidence="2" key="1">
    <citation type="journal article" date="2019" name="Int. J. Syst. Evol. Microbiol.">
        <title>The Global Catalogue of Microorganisms (GCM) 10K type strain sequencing project: providing services to taxonomists for standard genome sequencing and annotation.</title>
        <authorList>
            <consortium name="The Broad Institute Genomics Platform"/>
            <consortium name="The Broad Institute Genome Sequencing Center for Infectious Disease"/>
            <person name="Wu L."/>
            <person name="Ma J."/>
        </authorList>
    </citation>
    <scope>NUCLEOTIDE SEQUENCE [LARGE SCALE GENOMIC DNA]</scope>
    <source>
        <strain evidence="2">CGMCC 1.9106</strain>
    </source>
</reference>